<dbReference type="GO" id="GO:0005524">
    <property type="term" value="F:ATP binding"/>
    <property type="evidence" value="ECO:0007669"/>
    <property type="project" value="UniProtKB-KW"/>
</dbReference>
<dbReference type="InterPro" id="IPR035892">
    <property type="entry name" value="C2_domain_sf"/>
</dbReference>
<dbReference type="InterPro" id="IPR057842">
    <property type="entry name" value="WH_MER3"/>
</dbReference>
<feature type="compositionally biased region" description="Polar residues" evidence="8">
    <location>
        <begin position="49"/>
        <end position="61"/>
    </location>
</feature>
<dbReference type="SMART" id="SM00490">
    <property type="entry name" value="HELICc"/>
    <property type="match status" value="2"/>
</dbReference>
<evidence type="ECO:0000259" key="9">
    <source>
        <dbReference type="PROSITE" id="PS51192"/>
    </source>
</evidence>
<accession>A0A1Y2F7F6</accession>
<dbReference type="FunFam" id="3.40.50.300:FF:000102">
    <property type="entry name" value="RNA helicase, activating signal cointegrator 1"/>
    <property type="match status" value="1"/>
</dbReference>
<feature type="domain" description="Helicase ATP-binding" evidence="9">
    <location>
        <begin position="1053"/>
        <end position="1228"/>
    </location>
</feature>
<dbReference type="Pfam" id="PF02889">
    <property type="entry name" value="Sec63"/>
    <property type="match status" value="2"/>
</dbReference>
<feature type="domain" description="Helicase C-terminal" evidence="10">
    <location>
        <begin position="1255"/>
        <end position="1453"/>
    </location>
</feature>
<keyword evidence="6" id="KW-0067">ATP-binding</keyword>
<dbReference type="SUPFAM" id="SSF52540">
    <property type="entry name" value="P-loop containing nucleoside triphosphate hydrolases"/>
    <property type="match status" value="4"/>
</dbReference>
<dbReference type="PROSITE" id="PS51194">
    <property type="entry name" value="HELICASE_CTER"/>
    <property type="match status" value="2"/>
</dbReference>
<evidence type="ECO:0000256" key="8">
    <source>
        <dbReference type="SAM" id="MobiDB-lite"/>
    </source>
</evidence>
<dbReference type="GO" id="GO:0032991">
    <property type="term" value="C:protein-containing complex"/>
    <property type="evidence" value="ECO:0007669"/>
    <property type="project" value="UniProtKB-ARBA"/>
</dbReference>
<dbReference type="EMBL" id="MCFI01000014">
    <property type="protein sequence ID" value="ORY79832.1"/>
    <property type="molecule type" value="Genomic_DNA"/>
</dbReference>
<dbReference type="GeneID" id="63784521"/>
<dbReference type="Pfam" id="PF00271">
    <property type="entry name" value="Helicase_C"/>
    <property type="match status" value="2"/>
</dbReference>
<dbReference type="Pfam" id="PF00270">
    <property type="entry name" value="DEAD"/>
    <property type="match status" value="2"/>
</dbReference>
<dbReference type="SUPFAM" id="SSF46785">
    <property type="entry name" value="Winged helix' DNA-binding domain"/>
    <property type="match status" value="2"/>
</dbReference>
<comment type="similarity">
    <text evidence="1">Belongs to the helicase family. SKI2 subfamily.</text>
</comment>
<dbReference type="PROSITE" id="PS51192">
    <property type="entry name" value="HELICASE_ATP_BIND_1"/>
    <property type="match status" value="2"/>
</dbReference>
<dbReference type="FunFam" id="1.10.10.10:FF:000012">
    <property type="entry name" value="U5 small nuclear ribonucleoprotein helicase"/>
    <property type="match status" value="1"/>
</dbReference>
<evidence type="ECO:0000256" key="3">
    <source>
        <dbReference type="ARBA" id="ARBA00022741"/>
    </source>
</evidence>
<protein>
    <recommendedName>
        <fullName evidence="2">RNA helicase</fullName>
        <ecNumber evidence="2">3.6.4.13</ecNumber>
    </recommendedName>
</protein>
<dbReference type="InterPro" id="IPR027417">
    <property type="entry name" value="P-loop_NTPase"/>
</dbReference>
<dbReference type="CDD" id="cd18022">
    <property type="entry name" value="DEXHc_ASCC3_2"/>
    <property type="match status" value="1"/>
</dbReference>
<dbReference type="InterPro" id="IPR014756">
    <property type="entry name" value="Ig_E-set"/>
</dbReference>
<dbReference type="PANTHER" id="PTHR47961">
    <property type="entry name" value="DNA POLYMERASE THETA, PUTATIVE (AFU_ORTHOLOGUE AFUA_1G05260)-RELATED"/>
    <property type="match status" value="1"/>
</dbReference>
<dbReference type="OrthoDB" id="5575at2759"/>
<feature type="domain" description="Helicase C-terminal" evidence="10">
    <location>
        <begin position="422"/>
        <end position="620"/>
    </location>
</feature>
<dbReference type="FunFam" id="3.40.50.300:FF:000231">
    <property type="entry name" value="Activating signal cointegrator 1 complex subunit 3"/>
    <property type="match status" value="1"/>
</dbReference>
<gene>
    <name evidence="11" type="ORF">BCR37DRAFT_349374</name>
</gene>
<evidence type="ECO:0000256" key="5">
    <source>
        <dbReference type="ARBA" id="ARBA00022806"/>
    </source>
</evidence>
<dbReference type="Pfam" id="PF23445">
    <property type="entry name" value="WHD_SNRNP200"/>
    <property type="match status" value="2"/>
</dbReference>
<dbReference type="Gene3D" id="2.60.40.150">
    <property type="entry name" value="C2 domain"/>
    <property type="match status" value="2"/>
</dbReference>
<sequence>MDANVLYSNLTELLLSEFPDDDLQMSLAELLGFDDLDTVSRLIQSRSQIKRSLTSTNQTPRSKAPVAQTPKKNAMDGLMTQDDIKRQVVRNGKRPLFSNANPKIVEEERYPHVYGASSSALTMAFNGKSLALPQDSTREEHDYYEEITIPPARTIPPMLGEEPKVVEHLDALCSNTFKGYKTLNRIQSLVYNVAYTTNENMLICAPTGAGKTDVAMLTILQTLANNCTPDPHREPSATEFTLHKDDFKIIYVAPMKALAAEIVEKFSKKLSWLGVKCRELTGDMQLTKHEIQATQILVTTPEKWDVVTRKGMTGDVELVQKVRLLILDEVHMLHDERGAVIESLVARTLRYVEASQSMVRIVGLSATLPNYLDVADFLKVNRYVGLFFFSSAFRPVGLEQHFIGVKGKAGSKVSNERLDKATFEKVHELVKEGHQVMVFVHARKATVKTATTLLEMATAEGDALAFDPSEHAQFDIAKRDLGRSKNRELRELFVKGFGIHHAGMLRSDRNLVEKYFGSGVLKVLCCTATLAWGVNLPAYAVVIRGTQLYDPQKGSFVDLGVLDVLQIFGRAGRPQFETHGVGYICTTHDKLAHYTNAITAQHPIESQFAERLVDNLNAEISLGTVTNVTEAVSWLSYTYLFVRMRKNPRVYGIEVGEYQDDPALVGRRRDLIIAAAMQLHKTQMIVYNPETELLTPKDLGRIASNFYISHKSIEVFNELMKPKMAEADVFNMISLATEFSQMQSRDNEHQELDQMRQFAAPCQIKAETSTTPGKVNTLLQGYVSKASVEDFALVSDTNYVAQNGARVARALFEIALSRSWPSASVILSVGQMIDKRMWSFEHPLGQMDLKREVTMKLEEKHTASTIEQLREMDAAELGALINFNRMGHQIKNAVDNFPLLSIEYEVAPLTRQVLRVKLYITPDFNWYSRIHGTAEHFWIWVEDDEGTEILYHESFMLTQRKSRETHEMSFTIPLADPIPSQIYVRAVSDRWLGAETVTAVSLSNLILPRDANPATELLNLQPLPITALQDPILEDICAQRFLYFNPVQTQYFHTLYHTDQNVLVGAPTGSGKTTAAELALWWAFRKFPKGKVVYIAPMKALVRERVNDWTARLTGPMQRKLVELTGDNTPDTSKITSADIIITTPEKWDGISRSWKNRGYVRDISLVIIDEIHLLGGDRGPILEVIVSRMNYIAQQTKKPVRIVGLSTAVANPLDLAEWLNIKPGALYNFRHAAPVEIYIDDFPGRAYCPRMASMNRPAFAAIKTHAPNKPVLIFVSSRRQTRLTAQDLITLCGNEDNPRRFMHMPDEELEMILTRVTDESLRLSLQFGIALHHASLTEDDRRLSEELFTNQKVQILVATSTLAWGINTPASLVIIKGTEYFDAKIGGYKDMDLTDVLQMLGRAGRPQYDTHGIARIFVKDNKKSFYKHFLHSGFPVESSLHNVLPDHLCAELAAETIISMNDAFDFLTGTYYFRRIQQNPSYYGLQETSSEGLIAYMTNWLTECIDVLMASHVVEATDLGGLRATSLGKITSYYYLSHKTIRKFVEQVCDKATFEQALRWLSEATEFDEQPVRHNEDLVNAELAKLLRFNGKDFGLPMWDPHVKAYLLLQAHFERLTLSIADYITDTISVLDQSIRVLQAYIDVTAEQGCWSTTARLIELMVCVKQGIWHDDHSLLLMPGVQPAKLKSSKRAARLTLLEVAKMGKGALSSLAQELTGQSAGQFMKIAQALPVLQVSMQPFDGAGKLHITLKRMGRMLDPTSGKAYCPRFPKQQSEGWFVLLVNPQNDELLALKRASIMPGHGSLTTKAHLSIPDECLGLSLQLHVVSDIYPGITFVQDLVLGRKTTSALTGSAPEVMQIDPGASKYQPGQQLE</sequence>
<name>A0A1Y2F7F6_PROLT</name>
<comment type="caution">
    <text evidence="11">The sequence shown here is derived from an EMBL/GenBank/DDBJ whole genome shotgun (WGS) entry which is preliminary data.</text>
</comment>
<feature type="region of interest" description="Disordered" evidence="8">
    <location>
        <begin position="49"/>
        <end position="82"/>
    </location>
</feature>
<dbReference type="SUPFAM" id="SSF158702">
    <property type="entry name" value="Sec63 N-terminal domain-like"/>
    <property type="match status" value="2"/>
</dbReference>
<dbReference type="InterPro" id="IPR050474">
    <property type="entry name" value="Hel308_SKI2-like"/>
</dbReference>
<comment type="catalytic activity">
    <reaction evidence="7">
        <text>ATP + H2O = ADP + phosphate + H(+)</text>
        <dbReference type="Rhea" id="RHEA:13065"/>
        <dbReference type="ChEBI" id="CHEBI:15377"/>
        <dbReference type="ChEBI" id="CHEBI:15378"/>
        <dbReference type="ChEBI" id="CHEBI:30616"/>
        <dbReference type="ChEBI" id="CHEBI:43474"/>
        <dbReference type="ChEBI" id="CHEBI:456216"/>
        <dbReference type="EC" id="3.6.4.13"/>
    </reaction>
</comment>
<dbReference type="OMA" id="MCSATEF"/>
<evidence type="ECO:0000256" key="4">
    <source>
        <dbReference type="ARBA" id="ARBA00022801"/>
    </source>
</evidence>
<dbReference type="GO" id="GO:0003724">
    <property type="term" value="F:RNA helicase activity"/>
    <property type="evidence" value="ECO:0007669"/>
    <property type="project" value="UniProtKB-EC"/>
</dbReference>
<dbReference type="FunFam" id="1.10.3380.10:FF:000001">
    <property type="entry name" value="U5 small nuclear ribonucleoprotein helicase"/>
    <property type="match status" value="1"/>
</dbReference>
<dbReference type="Proteomes" id="UP000193685">
    <property type="component" value="Unassembled WGS sequence"/>
</dbReference>
<dbReference type="Gene3D" id="1.10.10.10">
    <property type="entry name" value="Winged helix-like DNA-binding domain superfamily/Winged helix DNA-binding domain"/>
    <property type="match status" value="2"/>
</dbReference>
<evidence type="ECO:0000256" key="7">
    <source>
        <dbReference type="ARBA" id="ARBA00047984"/>
    </source>
</evidence>
<dbReference type="PANTHER" id="PTHR47961:SF13">
    <property type="entry name" value="ACTIVATING SIGNAL COINTEGRATOR 1 COMPLEX SUBUNIT 3"/>
    <property type="match status" value="1"/>
</dbReference>
<dbReference type="SMART" id="SM00382">
    <property type="entry name" value="AAA"/>
    <property type="match status" value="2"/>
</dbReference>
<dbReference type="Gene3D" id="1.10.3380.10">
    <property type="entry name" value="Sec63 N-terminal domain-like domain"/>
    <property type="match status" value="2"/>
</dbReference>
<dbReference type="InterPro" id="IPR004179">
    <property type="entry name" value="Sec63-dom"/>
</dbReference>
<dbReference type="FunFam" id="1.10.3380.10:FF:000002">
    <property type="entry name" value="Activating signal cointegrator 1 complex subunit 3"/>
    <property type="match status" value="1"/>
</dbReference>
<dbReference type="FunFam" id="2.60.40.150:FF:000004">
    <property type="entry name" value="RNA helicase, activating signal cointegrator 1"/>
    <property type="match status" value="1"/>
</dbReference>
<dbReference type="GO" id="GO:0003676">
    <property type="term" value="F:nucleic acid binding"/>
    <property type="evidence" value="ECO:0007669"/>
    <property type="project" value="InterPro"/>
</dbReference>
<dbReference type="SMART" id="SM00973">
    <property type="entry name" value="Sec63"/>
    <property type="match status" value="2"/>
</dbReference>
<evidence type="ECO:0000256" key="2">
    <source>
        <dbReference type="ARBA" id="ARBA00012552"/>
    </source>
</evidence>
<dbReference type="InterPro" id="IPR003593">
    <property type="entry name" value="AAA+_ATPase"/>
</dbReference>
<dbReference type="InterPro" id="IPR011545">
    <property type="entry name" value="DEAD/DEAH_box_helicase_dom"/>
</dbReference>
<dbReference type="PIRSF" id="PIRSF039073">
    <property type="entry name" value="BRR2"/>
    <property type="match status" value="1"/>
</dbReference>
<organism evidence="11 12">
    <name type="scientific">Protomyces lactucae-debilis</name>
    <dbReference type="NCBI Taxonomy" id="2754530"/>
    <lineage>
        <taxon>Eukaryota</taxon>
        <taxon>Fungi</taxon>
        <taxon>Dikarya</taxon>
        <taxon>Ascomycota</taxon>
        <taxon>Taphrinomycotina</taxon>
        <taxon>Taphrinomycetes</taxon>
        <taxon>Taphrinales</taxon>
        <taxon>Protomycetaceae</taxon>
        <taxon>Protomyces</taxon>
    </lineage>
</organism>
<dbReference type="EC" id="3.6.4.13" evidence="2"/>
<dbReference type="SMART" id="SM00487">
    <property type="entry name" value="DEXDc"/>
    <property type="match status" value="2"/>
</dbReference>
<evidence type="ECO:0000259" key="10">
    <source>
        <dbReference type="PROSITE" id="PS51194"/>
    </source>
</evidence>
<dbReference type="InterPro" id="IPR036388">
    <property type="entry name" value="WH-like_DNA-bd_sf"/>
</dbReference>
<dbReference type="FunFam" id="1.10.10.10:FF:000024">
    <property type="entry name" value="U5 small nuclear ribonucleoprotein helicase"/>
    <property type="match status" value="1"/>
</dbReference>
<dbReference type="STRING" id="56484.A0A1Y2F7F6"/>
<dbReference type="CDD" id="cd18795">
    <property type="entry name" value="SF2_C_Ski2"/>
    <property type="match status" value="2"/>
</dbReference>
<proteinExistence type="inferred from homology"/>
<dbReference type="CDD" id="cd18020">
    <property type="entry name" value="DEXHc_ASCC3_1"/>
    <property type="match status" value="1"/>
</dbReference>
<dbReference type="FunFam" id="3.40.50.300:FF:000062">
    <property type="entry name" value="U5 small nuclear ribonucleoprotein helicase"/>
    <property type="match status" value="1"/>
</dbReference>
<dbReference type="Gene3D" id="3.40.50.300">
    <property type="entry name" value="P-loop containing nucleotide triphosphate hydrolases"/>
    <property type="match status" value="4"/>
</dbReference>
<evidence type="ECO:0000256" key="1">
    <source>
        <dbReference type="ARBA" id="ARBA00010140"/>
    </source>
</evidence>
<reference evidence="11 12" key="1">
    <citation type="submission" date="2016-07" db="EMBL/GenBank/DDBJ databases">
        <title>Pervasive Adenine N6-methylation of Active Genes in Fungi.</title>
        <authorList>
            <consortium name="DOE Joint Genome Institute"/>
            <person name="Mondo S.J."/>
            <person name="Dannebaum R.O."/>
            <person name="Kuo R.C."/>
            <person name="Labutti K."/>
            <person name="Haridas S."/>
            <person name="Kuo A."/>
            <person name="Salamov A."/>
            <person name="Ahrendt S.R."/>
            <person name="Lipzen A."/>
            <person name="Sullivan W."/>
            <person name="Andreopoulos W.B."/>
            <person name="Clum A."/>
            <person name="Lindquist E."/>
            <person name="Daum C."/>
            <person name="Ramamoorthy G.K."/>
            <person name="Gryganskyi A."/>
            <person name="Culley D."/>
            <person name="Magnuson J.K."/>
            <person name="James T.Y."/>
            <person name="O'Malley M.A."/>
            <person name="Stajich J.E."/>
            <person name="Spatafora J.W."/>
            <person name="Visel A."/>
            <person name="Grigoriev I.V."/>
        </authorList>
    </citation>
    <scope>NUCLEOTIDE SEQUENCE [LARGE SCALE GENOMIC DNA]</scope>
    <source>
        <strain evidence="11 12">12-1054</strain>
    </source>
</reference>
<evidence type="ECO:0000313" key="11">
    <source>
        <dbReference type="EMBL" id="ORY79832.1"/>
    </source>
</evidence>
<keyword evidence="4" id="KW-0378">Hydrolase</keyword>
<dbReference type="SUPFAM" id="SSF81296">
    <property type="entry name" value="E set domains"/>
    <property type="match status" value="1"/>
</dbReference>
<evidence type="ECO:0000313" key="12">
    <source>
        <dbReference type="Proteomes" id="UP000193685"/>
    </source>
</evidence>
<dbReference type="GO" id="GO:0016787">
    <property type="term" value="F:hydrolase activity"/>
    <property type="evidence" value="ECO:0007669"/>
    <property type="project" value="UniProtKB-KW"/>
</dbReference>
<evidence type="ECO:0000256" key="6">
    <source>
        <dbReference type="ARBA" id="ARBA00022840"/>
    </source>
</evidence>
<dbReference type="InterPro" id="IPR036390">
    <property type="entry name" value="WH_DNA-bd_sf"/>
</dbReference>
<keyword evidence="12" id="KW-1185">Reference proteome</keyword>
<keyword evidence="3" id="KW-0547">Nucleotide-binding</keyword>
<dbReference type="Gene3D" id="1.10.150.20">
    <property type="entry name" value="5' to 3' exonuclease, C-terminal subdomain"/>
    <property type="match status" value="1"/>
</dbReference>
<feature type="domain" description="Helicase ATP-binding" evidence="9">
    <location>
        <begin position="192"/>
        <end position="386"/>
    </location>
</feature>
<dbReference type="RefSeq" id="XP_040723966.1">
    <property type="nucleotide sequence ID" value="XM_040867922.1"/>
</dbReference>
<dbReference type="InterPro" id="IPR001650">
    <property type="entry name" value="Helicase_C-like"/>
</dbReference>
<dbReference type="FunFam" id="3.40.50.300:FF:000198">
    <property type="entry name" value="Activating signal cointegrator 1 complex subunit"/>
    <property type="match status" value="1"/>
</dbReference>
<dbReference type="InterPro" id="IPR014001">
    <property type="entry name" value="Helicase_ATP-bd"/>
</dbReference>
<keyword evidence="5 11" id="KW-0347">Helicase</keyword>